<feature type="domain" description="Helix-turn-helix" evidence="1">
    <location>
        <begin position="10"/>
        <end position="52"/>
    </location>
</feature>
<evidence type="ECO:0000313" key="2">
    <source>
        <dbReference type="EMBL" id="SPM40280.1"/>
    </source>
</evidence>
<sequence length="62" mass="6836">MAELIAVPVVMARLGIGRTKLYELIDSGELRSVKIGSRRFVTDAALDDFITRLDESAQRLTG</sequence>
<dbReference type="OrthoDB" id="9806039at2"/>
<dbReference type="NCBIfam" id="TIGR01764">
    <property type="entry name" value="excise"/>
    <property type="match status" value="1"/>
</dbReference>
<dbReference type="AlphaFoldDB" id="A0A2U3P972"/>
<dbReference type="Proteomes" id="UP000240424">
    <property type="component" value="Unassembled WGS sequence"/>
</dbReference>
<dbReference type="InterPro" id="IPR041657">
    <property type="entry name" value="HTH_17"/>
</dbReference>
<dbReference type="RefSeq" id="WP_077079107.1">
    <property type="nucleotide sequence ID" value="NZ_FUEZ01000004.1"/>
</dbReference>
<gene>
    <name evidence="2" type="ORF">MNAB215_2476</name>
</gene>
<proteinExistence type="predicted"/>
<protein>
    <submittedName>
        <fullName evidence="2">Ethanolamine utilization protein EutA</fullName>
    </submittedName>
</protein>
<dbReference type="Pfam" id="PF12728">
    <property type="entry name" value="HTH_17"/>
    <property type="match status" value="1"/>
</dbReference>
<dbReference type="InterPro" id="IPR010093">
    <property type="entry name" value="SinI_DNA-bd"/>
</dbReference>
<reference evidence="2 3" key="1">
    <citation type="submission" date="2017-01" db="EMBL/GenBank/DDBJ databases">
        <authorList>
            <consortium name="Urmite Genomes"/>
        </authorList>
    </citation>
    <scope>NUCLEOTIDE SEQUENCE [LARGE SCALE GENOMIC DNA]</scope>
    <source>
        <strain evidence="2 3">AB215</strain>
    </source>
</reference>
<name>A0A2U3P972_9MYCO</name>
<accession>A0A2U3P972</accession>
<organism evidence="2 3">
    <name type="scientific">Mycobacterium numidiamassiliense</name>
    <dbReference type="NCBI Taxonomy" id="1841861"/>
    <lineage>
        <taxon>Bacteria</taxon>
        <taxon>Bacillati</taxon>
        <taxon>Actinomycetota</taxon>
        <taxon>Actinomycetes</taxon>
        <taxon>Mycobacteriales</taxon>
        <taxon>Mycobacteriaceae</taxon>
        <taxon>Mycobacterium</taxon>
    </lineage>
</organism>
<dbReference type="EMBL" id="FUEZ01000004">
    <property type="protein sequence ID" value="SPM40280.1"/>
    <property type="molecule type" value="Genomic_DNA"/>
</dbReference>
<evidence type="ECO:0000259" key="1">
    <source>
        <dbReference type="Pfam" id="PF12728"/>
    </source>
</evidence>
<evidence type="ECO:0000313" key="3">
    <source>
        <dbReference type="Proteomes" id="UP000240424"/>
    </source>
</evidence>
<dbReference type="GO" id="GO:0003677">
    <property type="term" value="F:DNA binding"/>
    <property type="evidence" value="ECO:0007669"/>
    <property type="project" value="InterPro"/>
</dbReference>
<keyword evidence="3" id="KW-1185">Reference proteome</keyword>
<dbReference type="STRING" id="1841861.GCA_900157365_00794"/>